<dbReference type="Gene3D" id="2.130.10.130">
    <property type="entry name" value="Integrin alpha, N-terminal"/>
    <property type="match status" value="3"/>
</dbReference>
<dbReference type="PROSITE" id="PS51318">
    <property type="entry name" value="TAT"/>
    <property type="match status" value="1"/>
</dbReference>
<keyword evidence="6" id="KW-1185">Reference proteome</keyword>
<reference evidence="5 6" key="1">
    <citation type="submission" date="2023-04" db="EMBL/GenBank/DDBJ databases">
        <title>Forest soil microbial communities from Buena Vista Peninsula, Colon Province, Panama.</title>
        <authorList>
            <person name="Bouskill N."/>
        </authorList>
    </citation>
    <scope>NUCLEOTIDE SEQUENCE [LARGE SCALE GENOMIC DNA]</scope>
    <source>
        <strain evidence="5 6">GGS1</strain>
    </source>
</reference>
<dbReference type="PANTHER" id="PTHR44103">
    <property type="entry name" value="PROPROTEIN CONVERTASE P"/>
    <property type="match status" value="1"/>
</dbReference>
<evidence type="ECO:0000256" key="1">
    <source>
        <dbReference type="ARBA" id="ARBA00022729"/>
    </source>
</evidence>
<name>A0ABT6M124_9ACTN</name>
<dbReference type="Pfam" id="PF14312">
    <property type="entry name" value="FG-GAP_2"/>
    <property type="match status" value="1"/>
</dbReference>
<sequence>MPTRRRHLPVIAAMALAAVTGTANAAPHAYGTSPKSLSAADPASARADFDGDGYSDVAIGAPGGTINGKAGAGYIAVDYGMAEGPNGVKRQLVSQNRYGIPGTAETGDRFGAHLTAADLDSDGFTDLVVSSPGEDIGDAQDVGRYTILWGGVGGLGAATATVQGTSPTRAGDFDGDGHLDLVTGDRVLYGPFDRTSGPARTNALAGADARLYAMASGDLDRDGITDLVASSSPSPTAVPRLRLFRGTHDGLVPGAAIAAPDTAAVDSVGLGDIDGDGRQDVVFGRSTSGPGGLVGAVRGTPDGLASRATLLSQDSLDVPGTGESGDRFGSDVAVGDIDHDGHADIVTGVPGEDVGTTQDAGMFVVLKGGPAGLTGAGAQAFTQNTAEVPGTAEADDRFGGSTAVLDGYVVVGAPGENTGSGSVWVFPGTATGITADGSVSFGPGTLAAPTTGAQLGAALHR</sequence>
<dbReference type="SMART" id="SM00191">
    <property type="entry name" value="Int_alpha"/>
    <property type="match status" value="5"/>
</dbReference>
<organism evidence="5 6">
    <name type="scientific">Streptomyces pseudovenezuelae</name>
    <dbReference type="NCBI Taxonomy" id="67350"/>
    <lineage>
        <taxon>Bacteria</taxon>
        <taxon>Bacillati</taxon>
        <taxon>Actinomycetota</taxon>
        <taxon>Actinomycetes</taxon>
        <taxon>Kitasatosporales</taxon>
        <taxon>Streptomycetaceae</taxon>
        <taxon>Streptomyces</taxon>
        <taxon>Streptomyces aurantiacus group</taxon>
    </lineage>
</organism>
<dbReference type="InterPro" id="IPR028994">
    <property type="entry name" value="Integrin_alpha_N"/>
</dbReference>
<evidence type="ECO:0008006" key="7">
    <source>
        <dbReference type="Google" id="ProtNLM"/>
    </source>
</evidence>
<dbReference type="Proteomes" id="UP001160499">
    <property type="component" value="Unassembled WGS sequence"/>
</dbReference>
<keyword evidence="3" id="KW-0325">Glycoprotein</keyword>
<gene>
    <name evidence="5" type="ORF">M2283_009612</name>
</gene>
<proteinExistence type="predicted"/>
<dbReference type="InterPro" id="IPR013517">
    <property type="entry name" value="FG-GAP"/>
</dbReference>
<dbReference type="RefSeq" id="WP_280882904.1">
    <property type="nucleotide sequence ID" value="NZ_JARXVH010000031.1"/>
</dbReference>
<evidence type="ECO:0000256" key="4">
    <source>
        <dbReference type="SAM" id="SignalP"/>
    </source>
</evidence>
<evidence type="ECO:0000256" key="2">
    <source>
        <dbReference type="ARBA" id="ARBA00022737"/>
    </source>
</evidence>
<keyword evidence="2" id="KW-0677">Repeat</keyword>
<evidence type="ECO:0000313" key="5">
    <source>
        <dbReference type="EMBL" id="MDH6222263.1"/>
    </source>
</evidence>
<keyword evidence="1 4" id="KW-0732">Signal</keyword>
<dbReference type="Pfam" id="PF13517">
    <property type="entry name" value="FG-GAP_3"/>
    <property type="match status" value="1"/>
</dbReference>
<evidence type="ECO:0000313" key="6">
    <source>
        <dbReference type="Proteomes" id="UP001160499"/>
    </source>
</evidence>
<dbReference type="SUPFAM" id="SSF69318">
    <property type="entry name" value="Integrin alpha N-terminal domain"/>
    <property type="match status" value="1"/>
</dbReference>
<dbReference type="InterPro" id="IPR006311">
    <property type="entry name" value="TAT_signal"/>
</dbReference>
<evidence type="ECO:0000256" key="3">
    <source>
        <dbReference type="ARBA" id="ARBA00023180"/>
    </source>
</evidence>
<dbReference type="PANTHER" id="PTHR44103:SF1">
    <property type="entry name" value="PROPROTEIN CONVERTASE P"/>
    <property type="match status" value="1"/>
</dbReference>
<dbReference type="PROSITE" id="PS51470">
    <property type="entry name" value="FG_GAP"/>
    <property type="match status" value="3"/>
</dbReference>
<comment type="caution">
    <text evidence="5">The sequence shown here is derived from an EMBL/GenBank/DDBJ whole genome shotgun (WGS) entry which is preliminary data.</text>
</comment>
<feature type="signal peptide" evidence="4">
    <location>
        <begin position="1"/>
        <end position="25"/>
    </location>
</feature>
<protein>
    <recommendedName>
        <fullName evidence="7">Integrin-like protein</fullName>
    </recommendedName>
</protein>
<feature type="chain" id="PRO_5047295406" description="Integrin-like protein" evidence="4">
    <location>
        <begin position="26"/>
        <end position="461"/>
    </location>
</feature>
<dbReference type="InterPro" id="IPR013519">
    <property type="entry name" value="Int_alpha_beta-p"/>
</dbReference>
<accession>A0ABT6M124</accession>
<dbReference type="EMBL" id="JARXVH010000031">
    <property type="protein sequence ID" value="MDH6222263.1"/>
    <property type="molecule type" value="Genomic_DNA"/>
</dbReference>
<dbReference type="Pfam" id="PF01839">
    <property type="entry name" value="FG-GAP"/>
    <property type="match status" value="3"/>
</dbReference>